<dbReference type="InterPro" id="IPR043153">
    <property type="entry name" value="DENN_C"/>
</dbReference>
<evidence type="ECO:0000259" key="3">
    <source>
        <dbReference type="PROSITE" id="PS50211"/>
    </source>
</evidence>
<dbReference type="Gene3D" id="3.30.450.200">
    <property type="match status" value="1"/>
</dbReference>
<feature type="compositionally biased region" description="Basic and acidic residues" evidence="2">
    <location>
        <begin position="69"/>
        <end position="85"/>
    </location>
</feature>
<evidence type="ECO:0000256" key="2">
    <source>
        <dbReference type="SAM" id="MobiDB-lite"/>
    </source>
</evidence>
<dbReference type="InterPro" id="IPR037516">
    <property type="entry name" value="Tripartite_DENN"/>
</dbReference>
<dbReference type="GO" id="GO:0005085">
    <property type="term" value="F:guanyl-nucleotide exchange factor activity"/>
    <property type="evidence" value="ECO:0007669"/>
    <property type="project" value="UniProtKB-KW"/>
</dbReference>
<feature type="non-terminal residue" evidence="4">
    <location>
        <position position="923"/>
    </location>
</feature>
<evidence type="ECO:0000313" key="4">
    <source>
        <dbReference type="EMBL" id="NXC15433.1"/>
    </source>
</evidence>
<dbReference type="FunFam" id="3.40.50.11500:FF:000004">
    <property type="entry name" value="DENN domain-containing protein 2C isoform X1"/>
    <property type="match status" value="1"/>
</dbReference>
<feature type="domain" description="UDENN" evidence="3">
    <location>
        <begin position="496"/>
        <end position="893"/>
    </location>
</feature>
<dbReference type="InterPro" id="IPR005113">
    <property type="entry name" value="uDENN_dom"/>
</dbReference>
<dbReference type="Pfam" id="PF03455">
    <property type="entry name" value="dDENN"/>
    <property type="match status" value="1"/>
</dbReference>
<dbReference type="InterPro" id="IPR001194">
    <property type="entry name" value="cDENN_dom"/>
</dbReference>
<proteinExistence type="predicted"/>
<protein>
    <submittedName>
        <fullName evidence="4">DEN2C protein</fullName>
    </submittedName>
</protein>
<dbReference type="PANTHER" id="PTHR15288:SF6">
    <property type="entry name" value="DENN DOMAIN-CONTAINING PROTEIN 2C"/>
    <property type="match status" value="1"/>
</dbReference>
<dbReference type="SMART" id="SM00800">
    <property type="entry name" value="uDENN"/>
    <property type="match status" value="1"/>
</dbReference>
<dbReference type="Pfam" id="PF02141">
    <property type="entry name" value="DENN"/>
    <property type="match status" value="1"/>
</dbReference>
<dbReference type="InterPro" id="IPR051942">
    <property type="entry name" value="DENN_domain_containing_2"/>
</dbReference>
<feature type="non-terminal residue" evidence="4">
    <location>
        <position position="1"/>
    </location>
</feature>
<dbReference type="SMART" id="SM00801">
    <property type="entry name" value="dDENN"/>
    <property type="match status" value="1"/>
</dbReference>
<comment type="caution">
    <text evidence="4">The sequence shown here is derived from an EMBL/GenBank/DDBJ whole genome shotgun (WGS) entry which is preliminary data.</text>
</comment>
<keyword evidence="1" id="KW-0344">Guanine-nucleotide releasing factor</keyword>
<dbReference type="FunFam" id="3.30.450.200:FF:000001">
    <property type="entry name" value="DENN domain-containing protein 2A isoform X1"/>
    <property type="match status" value="1"/>
</dbReference>
<keyword evidence="5" id="KW-1185">Reference proteome</keyword>
<organism evidence="4 5">
    <name type="scientific">Corythaeola cristata</name>
    <name type="common">Great blue turaco</name>
    <dbReference type="NCBI Taxonomy" id="103954"/>
    <lineage>
        <taxon>Eukaryota</taxon>
        <taxon>Metazoa</taxon>
        <taxon>Chordata</taxon>
        <taxon>Craniata</taxon>
        <taxon>Vertebrata</taxon>
        <taxon>Euteleostomi</taxon>
        <taxon>Archelosauria</taxon>
        <taxon>Archosauria</taxon>
        <taxon>Dinosauria</taxon>
        <taxon>Saurischia</taxon>
        <taxon>Theropoda</taxon>
        <taxon>Coelurosauria</taxon>
        <taxon>Aves</taxon>
        <taxon>Neognathae</taxon>
        <taxon>Neoaves</taxon>
        <taxon>Otidimorphae</taxon>
        <taxon>Musophagiformes</taxon>
        <taxon>Musophagidae</taxon>
        <taxon>Corythaeola</taxon>
    </lineage>
</organism>
<feature type="region of interest" description="Disordered" evidence="2">
    <location>
        <begin position="433"/>
        <end position="470"/>
    </location>
</feature>
<sequence length="923" mass="104119">MHPAGSADGSFSRSAVQTLSRSHCRNIKQKISQWEGRTQGCSSKEKQQLKDFGVKYDPSCEVLSKVKPAHTEKGRKTGSKDPKSLGLDFREDAQSYLQTGDCGDLQPCACSLASQPKEKGEWQAGFLDLGATLPPGNFYTSQALWRRVDPLLPGKAPPVPLDLQRKRGSCGSTERELKIKGVDSLCRAERSLKNIYSEAEGQEEEPAAVPPPKPRRTFCYLAEKGASSCSDASATRETLLQKQLGEDLVLSSNSPEKRIASRKIRGRAQRKSFEFEDIQGFRNRTATTNSHRLREETNGTARSRLVYTQSQDNIYEDIICPAKENPYEDIRALPLPLWKVPSVWKLPPPQSTSRAPKPPPKPPFLSRKTLQLKLSQTSFQGKVAKDTALPATLTERKLFGAVEAASKRKNLPWLVLKIQEIFDSKRGRKRVKLLSPAGREVPPMKGETSGNESDTENQPKSRPRCLLQVQSASKRNPHYQTLERDLIELQEQRLFELFVVVSLHKKASEMTYTPQIIQQFPSTPEHPFKQSKDTEERLKVIPKFCFPDPKDWIPASDLKSETFSFVLTGEDGSRWFGYCKKLLPEGKGKRLPEVYCIVSRLGCFNLFSKILDEVEKRREVSPALVHPFMRSVMEAPFPAPGRTITVRSFLPGAGNEVMELRRPLDSRLEHVDFECLFKCLSVPRTIRVFASLLLERRVIFVADNLSTLSKCGHAAVATLYPFTWQHTYVPVLPASMIDIACSPTPFLIGILSCSLPQLQDLPIEEVLIVDLCADKFLKEVSDEDEILPHKLQAALVQILEERSEILSQEQSDTPGDMPLNSLVSEAFVQFFVEIVGHYSLHMTVTEKGERVFQREPFHKSHVSRTVRHFLHSFMETQMFAGFIQDRELSKNAVKGLFEIRALEYLESIPETEPTGMNKILRSL</sequence>
<accession>A0A851LH36</accession>
<dbReference type="InterPro" id="IPR005112">
    <property type="entry name" value="dDENN_dom"/>
</dbReference>
<evidence type="ECO:0000313" key="5">
    <source>
        <dbReference type="Proteomes" id="UP000621168"/>
    </source>
</evidence>
<gene>
    <name evidence="4" type="primary">Dennd2c</name>
    <name evidence="4" type="ORF">CORCRI_R03811</name>
</gene>
<dbReference type="Gene3D" id="3.40.50.11500">
    <property type="match status" value="1"/>
</dbReference>
<dbReference type="AlphaFoldDB" id="A0A851LH36"/>
<dbReference type="PROSITE" id="PS50211">
    <property type="entry name" value="DENN"/>
    <property type="match status" value="1"/>
</dbReference>
<reference evidence="4" key="1">
    <citation type="submission" date="2019-09" db="EMBL/GenBank/DDBJ databases">
        <title>Bird 10,000 Genomes (B10K) Project - Family phase.</title>
        <authorList>
            <person name="Zhang G."/>
        </authorList>
    </citation>
    <scope>NUCLEOTIDE SEQUENCE</scope>
    <source>
        <strain evidence="4">B10K-CU-031-40</strain>
    </source>
</reference>
<dbReference type="Pfam" id="PF03456">
    <property type="entry name" value="uDENN"/>
    <property type="match status" value="1"/>
</dbReference>
<dbReference type="PANTHER" id="PTHR15288">
    <property type="entry name" value="DENN DOMAIN-CONTAINING PROTEIN 2"/>
    <property type="match status" value="1"/>
</dbReference>
<dbReference type="Proteomes" id="UP000621168">
    <property type="component" value="Unassembled WGS sequence"/>
</dbReference>
<feature type="compositionally biased region" description="Polar residues" evidence="2">
    <location>
        <begin position="448"/>
        <end position="460"/>
    </location>
</feature>
<dbReference type="EMBL" id="WBMX01001209">
    <property type="protein sequence ID" value="NXC15433.1"/>
    <property type="molecule type" value="Genomic_DNA"/>
</dbReference>
<evidence type="ECO:0000256" key="1">
    <source>
        <dbReference type="ARBA" id="ARBA00022658"/>
    </source>
</evidence>
<name>A0A851LH36_CORCR</name>
<feature type="region of interest" description="Disordered" evidence="2">
    <location>
        <begin position="65"/>
        <end position="85"/>
    </location>
</feature>
<dbReference type="OrthoDB" id="10266080at2759"/>
<dbReference type="SMART" id="SM00799">
    <property type="entry name" value="DENN"/>
    <property type="match status" value="1"/>
</dbReference>